<dbReference type="InterPro" id="IPR001208">
    <property type="entry name" value="MCM_dom"/>
</dbReference>
<evidence type="ECO:0000256" key="2">
    <source>
        <dbReference type="ARBA" id="ARBA00022741"/>
    </source>
</evidence>
<dbReference type="GO" id="GO:0003677">
    <property type="term" value="F:DNA binding"/>
    <property type="evidence" value="ECO:0007669"/>
    <property type="project" value="InterPro"/>
</dbReference>
<dbReference type="InterPro" id="IPR014721">
    <property type="entry name" value="Ribsml_uS5_D2-typ_fold_subgr"/>
</dbReference>
<dbReference type="EMBL" id="JAFLCK010000039">
    <property type="protein sequence ID" value="MBN8662454.1"/>
    <property type="molecule type" value="Genomic_DNA"/>
</dbReference>
<feature type="domain" description="AAA+ ATPase" evidence="4">
    <location>
        <begin position="214"/>
        <end position="397"/>
    </location>
</feature>
<evidence type="ECO:0000256" key="3">
    <source>
        <dbReference type="ARBA" id="ARBA00022840"/>
    </source>
</evidence>
<comment type="similarity">
    <text evidence="1">Belongs to the Mg-chelatase subunits D/I family. ComM subfamily.</text>
</comment>
<dbReference type="InterPro" id="IPR020568">
    <property type="entry name" value="Ribosomal_Su5_D2-typ_SF"/>
</dbReference>
<dbReference type="Proteomes" id="UP000664277">
    <property type="component" value="Unassembled WGS sequence"/>
</dbReference>
<accession>A0A8J7TN57</accession>
<dbReference type="SMART" id="SM00382">
    <property type="entry name" value="AAA"/>
    <property type="match status" value="1"/>
</dbReference>
<dbReference type="PANTHER" id="PTHR32039">
    <property type="entry name" value="MAGNESIUM-CHELATASE SUBUNIT CHLI"/>
    <property type="match status" value="1"/>
</dbReference>
<evidence type="ECO:0000313" key="6">
    <source>
        <dbReference type="Proteomes" id="UP000664277"/>
    </source>
</evidence>
<dbReference type="InterPro" id="IPR045006">
    <property type="entry name" value="CHLI-like"/>
</dbReference>
<name>A0A8J7TN57_9BACT</name>
<dbReference type="Pfam" id="PF13541">
    <property type="entry name" value="ChlI"/>
    <property type="match status" value="1"/>
</dbReference>
<comment type="caution">
    <text evidence="5">The sequence shown here is derived from an EMBL/GenBank/DDBJ whole genome shotgun (WGS) entry which is preliminary data.</text>
</comment>
<dbReference type="InterPro" id="IPR004482">
    <property type="entry name" value="Mg_chelat-rel"/>
</dbReference>
<dbReference type="AlphaFoldDB" id="A0A8J7TN57"/>
<dbReference type="Pfam" id="PF13335">
    <property type="entry name" value="Mg_chelatase_C"/>
    <property type="match status" value="1"/>
</dbReference>
<protein>
    <submittedName>
        <fullName evidence="5">YifB family Mg chelatase-like AAA ATPase</fullName>
    </submittedName>
</protein>
<dbReference type="SUPFAM" id="SSF52540">
    <property type="entry name" value="P-loop containing nucleoside triphosphate hydrolases"/>
    <property type="match status" value="1"/>
</dbReference>
<dbReference type="Pfam" id="PF01078">
    <property type="entry name" value="Mg_chelatase"/>
    <property type="match status" value="1"/>
</dbReference>
<evidence type="ECO:0000259" key="4">
    <source>
        <dbReference type="SMART" id="SM00382"/>
    </source>
</evidence>
<organism evidence="5 6">
    <name type="scientific">Candidatus Obscuribacter phosphatis</name>
    <dbReference type="NCBI Taxonomy" id="1906157"/>
    <lineage>
        <taxon>Bacteria</taxon>
        <taxon>Bacillati</taxon>
        <taxon>Candidatus Melainabacteria</taxon>
        <taxon>Candidatus Obscuribacterales</taxon>
        <taxon>Candidatus Obscuribacteraceae</taxon>
        <taxon>Candidatus Obscuribacter</taxon>
    </lineage>
</organism>
<dbReference type="InterPro" id="IPR025158">
    <property type="entry name" value="Mg_chelat-rel_C"/>
</dbReference>
<dbReference type="Gene3D" id="3.30.230.10">
    <property type="match status" value="1"/>
</dbReference>
<dbReference type="InterPro" id="IPR027417">
    <property type="entry name" value="P-loop_NTPase"/>
</dbReference>
<dbReference type="Gene3D" id="3.40.50.300">
    <property type="entry name" value="P-loop containing nucleotide triphosphate hydrolases"/>
    <property type="match status" value="1"/>
</dbReference>
<reference evidence="5" key="1">
    <citation type="submission" date="2021-02" db="EMBL/GenBank/DDBJ databases">
        <title>Genome-Resolved Metagenomics of a Microbial Community Performing Photosynthetic Biological Nutrient Removal.</title>
        <authorList>
            <person name="Mcdaniel E.A."/>
        </authorList>
    </citation>
    <scope>NUCLEOTIDE SEQUENCE</scope>
    <source>
        <strain evidence="5">UWPOB_OBS1</strain>
    </source>
</reference>
<keyword evidence="3" id="KW-0067">ATP-binding</keyword>
<dbReference type="InterPro" id="IPR000523">
    <property type="entry name" value="Mg_chelatse_chII-like_cat_dom"/>
</dbReference>
<dbReference type="NCBIfam" id="TIGR00368">
    <property type="entry name" value="YifB family Mg chelatase-like AAA ATPase"/>
    <property type="match status" value="1"/>
</dbReference>
<dbReference type="PANTHER" id="PTHR32039:SF7">
    <property type="entry name" value="COMPETENCE PROTEIN COMM"/>
    <property type="match status" value="1"/>
</dbReference>
<gene>
    <name evidence="5" type="ORF">J0M35_18940</name>
</gene>
<dbReference type="GO" id="GO:0005524">
    <property type="term" value="F:ATP binding"/>
    <property type="evidence" value="ECO:0007669"/>
    <property type="project" value="UniProtKB-KW"/>
</dbReference>
<keyword evidence="2" id="KW-0547">Nucleotide-binding</keyword>
<dbReference type="PRINTS" id="PR01657">
    <property type="entry name" value="MCMFAMILY"/>
</dbReference>
<dbReference type="InterPro" id="IPR003593">
    <property type="entry name" value="AAA+_ATPase"/>
</dbReference>
<sequence length="521" mass="56124">MFACVYSGALAGVEASPIEVEVDCLGGLGQISIVGLPDAAVREACERVRSAIKSCSFLMPPGKKWVVNLAPCDIRKEGSAYDLPIATGILVSTGLIDGEKIADLWFVGELSLSGAVRPVSGVLPIALACQAAGAAGIVVPEGNAEEAALVDGLKVYPVSHLMQVMKLSQGLGNGTVYLGKRRERFLASVKIGKDMNEVKGQAHAKRALQIAAAGRHNMLMVGPPGSGKSMLAERLPGILPPLEYEEALELTKLHSVAGLLTRKDSIIFERPFRSPHHSASVVGLVGGGLMPKPGEISLSHQGVLFLDELTEFPRTHLDNLRQPLESQKVTISRAGQTLTYPAAFVLVAACNPCPCGYRGDAVKNCVCGPHQAQRYWSRISGPLLDRIDLKVEVQRLSENELTVSRKEESSSAIVKKVMRAVELQKVRNRRGNGFVYNGYLNSQELKDHCRLSSDCKSLMAKAVNQFGLSGRGYDRVLRISRTIADLDGNGQSEIARTVLAEALRYQLPAGFFELSRSAGYR</sequence>
<evidence type="ECO:0000313" key="5">
    <source>
        <dbReference type="EMBL" id="MBN8662454.1"/>
    </source>
</evidence>
<evidence type="ECO:0000256" key="1">
    <source>
        <dbReference type="ARBA" id="ARBA00006354"/>
    </source>
</evidence>
<dbReference type="SUPFAM" id="SSF54211">
    <property type="entry name" value="Ribosomal protein S5 domain 2-like"/>
    <property type="match status" value="1"/>
</dbReference>
<proteinExistence type="inferred from homology"/>